<evidence type="ECO:0000256" key="1">
    <source>
        <dbReference type="ARBA" id="ARBA00004370"/>
    </source>
</evidence>
<dbReference type="Proteomes" id="UP000485058">
    <property type="component" value="Unassembled WGS sequence"/>
</dbReference>
<feature type="domain" description="Guanylate cyclase" evidence="8">
    <location>
        <begin position="192"/>
        <end position="255"/>
    </location>
</feature>
<keyword evidence="2" id="KW-0812">Transmembrane</keyword>
<name>A0A699YXN5_HAELA</name>
<evidence type="ECO:0000259" key="8">
    <source>
        <dbReference type="PROSITE" id="PS50125"/>
    </source>
</evidence>
<keyword evidence="10" id="KW-1185">Reference proteome</keyword>
<feature type="region of interest" description="Disordered" evidence="7">
    <location>
        <begin position="626"/>
        <end position="656"/>
    </location>
</feature>
<comment type="caution">
    <text evidence="9">The sequence shown here is derived from an EMBL/GenBank/DDBJ whole genome shotgun (WGS) entry which is preliminary data.</text>
</comment>
<dbReference type="PANTHER" id="PTHR11920">
    <property type="entry name" value="GUANYLYL CYCLASE"/>
    <property type="match status" value="1"/>
</dbReference>
<evidence type="ECO:0000256" key="7">
    <source>
        <dbReference type="SAM" id="MobiDB-lite"/>
    </source>
</evidence>
<dbReference type="GO" id="GO:0005886">
    <property type="term" value="C:plasma membrane"/>
    <property type="evidence" value="ECO:0007669"/>
    <property type="project" value="TreeGrafter"/>
</dbReference>
<dbReference type="InterPro" id="IPR029787">
    <property type="entry name" value="Nucleotide_cyclase"/>
</dbReference>
<dbReference type="InterPro" id="IPR050401">
    <property type="entry name" value="Cyclic_nucleotide_synthase"/>
</dbReference>
<evidence type="ECO:0000256" key="3">
    <source>
        <dbReference type="ARBA" id="ARBA00022741"/>
    </source>
</evidence>
<gene>
    <name evidence="9" type="ORF">HaLaN_11193</name>
</gene>
<dbReference type="PROSITE" id="PS50125">
    <property type="entry name" value="GUANYLATE_CYCLASE_2"/>
    <property type="match status" value="1"/>
</dbReference>
<evidence type="ECO:0000256" key="5">
    <source>
        <dbReference type="ARBA" id="ARBA00023136"/>
    </source>
</evidence>
<keyword evidence="4" id="KW-1133">Transmembrane helix</keyword>
<dbReference type="PANTHER" id="PTHR11920:SF335">
    <property type="entry name" value="GUANYLATE CYCLASE"/>
    <property type="match status" value="1"/>
</dbReference>
<evidence type="ECO:0000313" key="9">
    <source>
        <dbReference type="EMBL" id="GFH15037.1"/>
    </source>
</evidence>
<dbReference type="SMART" id="SM00044">
    <property type="entry name" value="CYCc"/>
    <property type="match status" value="1"/>
</dbReference>
<reference evidence="9 10" key="1">
    <citation type="submission" date="2020-02" db="EMBL/GenBank/DDBJ databases">
        <title>Draft genome sequence of Haematococcus lacustris strain NIES-144.</title>
        <authorList>
            <person name="Morimoto D."/>
            <person name="Nakagawa S."/>
            <person name="Yoshida T."/>
            <person name="Sawayama S."/>
        </authorList>
    </citation>
    <scope>NUCLEOTIDE SEQUENCE [LARGE SCALE GENOMIC DNA]</scope>
    <source>
        <strain evidence="9 10">NIES-144</strain>
    </source>
</reference>
<evidence type="ECO:0000256" key="6">
    <source>
        <dbReference type="ARBA" id="ARBA00023239"/>
    </source>
</evidence>
<dbReference type="GO" id="GO:0035556">
    <property type="term" value="P:intracellular signal transduction"/>
    <property type="evidence" value="ECO:0007669"/>
    <property type="project" value="InterPro"/>
</dbReference>
<dbReference type="InterPro" id="IPR001054">
    <property type="entry name" value="A/G_cyclase"/>
</dbReference>
<comment type="subcellular location">
    <subcellularLocation>
        <location evidence="1">Membrane</location>
    </subcellularLocation>
</comment>
<keyword evidence="3" id="KW-0547">Nucleotide-binding</keyword>
<dbReference type="GO" id="GO:0000166">
    <property type="term" value="F:nucleotide binding"/>
    <property type="evidence" value="ECO:0007669"/>
    <property type="project" value="UniProtKB-KW"/>
</dbReference>
<dbReference type="EMBL" id="BLLF01000798">
    <property type="protein sequence ID" value="GFH15037.1"/>
    <property type="molecule type" value="Genomic_DNA"/>
</dbReference>
<evidence type="ECO:0000256" key="2">
    <source>
        <dbReference type="ARBA" id="ARBA00022692"/>
    </source>
</evidence>
<feature type="non-terminal residue" evidence="9">
    <location>
        <position position="1"/>
    </location>
</feature>
<dbReference type="Gene3D" id="3.30.70.1230">
    <property type="entry name" value="Nucleotide cyclase"/>
    <property type="match status" value="1"/>
</dbReference>
<dbReference type="Pfam" id="PF00211">
    <property type="entry name" value="Guanylate_cyc"/>
    <property type="match status" value="1"/>
</dbReference>
<dbReference type="GO" id="GO:0001653">
    <property type="term" value="F:peptide receptor activity"/>
    <property type="evidence" value="ECO:0007669"/>
    <property type="project" value="TreeGrafter"/>
</dbReference>
<evidence type="ECO:0000256" key="4">
    <source>
        <dbReference type="ARBA" id="ARBA00022989"/>
    </source>
</evidence>
<dbReference type="GO" id="GO:0004016">
    <property type="term" value="F:adenylate cyclase activity"/>
    <property type="evidence" value="ECO:0007669"/>
    <property type="project" value="TreeGrafter"/>
</dbReference>
<keyword evidence="6" id="KW-0456">Lyase</keyword>
<dbReference type="GO" id="GO:0007168">
    <property type="term" value="P:receptor guanylyl cyclase signaling pathway"/>
    <property type="evidence" value="ECO:0007669"/>
    <property type="project" value="TreeGrafter"/>
</dbReference>
<proteinExistence type="predicted"/>
<feature type="compositionally biased region" description="Polar residues" evidence="7">
    <location>
        <begin position="629"/>
        <end position="638"/>
    </location>
</feature>
<dbReference type="CDD" id="cd07302">
    <property type="entry name" value="CHD"/>
    <property type="match status" value="1"/>
</dbReference>
<sequence length="656" mass="69168">MHPTTGEPGLLVVQQDTSAWAQMEALLADLVETQLNTAANLFPRRIVEYLSTNKSVSAPQQMAQLARQHQDVTLLFMEALQYSQPITTARRYAFLRQAVVLLLFTAAAAHRWLHSPQQGGSPRGGHGVLKHPVRSVRLPLRDEGGDGWRLLHRGWRHPGLAQQQEWTMQPAQGVQDDGFTEVLQEHDPVDSASRVMAFAKDMMAASKTVMTPHNNQPVVIRIGMHTGNCVSGLIGQKIPKFAVFGDTMNVASRMESTCIPGRIQLSAATARLLPHEPLHSTGGIQVKGQGMMQTYFLGEPALETLTAEHIPPGAVKSAATPATFSTAGSMLADGGDDRPTSLRLLNSAMHAANCLSNGSMRRKGVPRASLDWGPQAGPHTSRPTPMRLSQVSLLLPDSGSATPGGGNQPRGSHCLGSPNLSRASCALAAEKGITVAISQPLQKLRFGRQEDAIAPEHLQALQNKATIAGTRAPAASRLATKTGAAAARWRTAVAELASAAAGRSTAPELVLPPQLVSPALPLPVWALDAPLPSSGPLPPHASALLPGPTPHLSPAEHVFGETSLQPPLTVDSSSPAVEAKVHATPTSSQLASPLEAQHSAPHSTALVSMMPTPKVCRELTAVPCPDPTKSVTATSATPQPADCQPVTAAAPSLAPR</sequence>
<dbReference type="SUPFAM" id="SSF55073">
    <property type="entry name" value="Nucleotide cyclase"/>
    <property type="match status" value="1"/>
</dbReference>
<evidence type="ECO:0000313" key="10">
    <source>
        <dbReference type="Proteomes" id="UP000485058"/>
    </source>
</evidence>
<keyword evidence="5" id="KW-0472">Membrane</keyword>
<feature type="non-terminal residue" evidence="9">
    <location>
        <position position="656"/>
    </location>
</feature>
<dbReference type="AlphaFoldDB" id="A0A699YXN5"/>
<organism evidence="9 10">
    <name type="scientific">Haematococcus lacustris</name>
    <name type="common">Green alga</name>
    <name type="synonym">Haematococcus pluvialis</name>
    <dbReference type="NCBI Taxonomy" id="44745"/>
    <lineage>
        <taxon>Eukaryota</taxon>
        <taxon>Viridiplantae</taxon>
        <taxon>Chlorophyta</taxon>
        <taxon>core chlorophytes</taxon>
        <taxon>Chlorophyceae</taxon>
        <taxon>CS clade</taxon>
        <taxon>Chlamydomonadales</taxon>
        <taxon>Haematococcaceae</taxon>
        <taxon>Haematococcus</taxon>
    </lineage>
</organism>
<feature type="region of interest" description="Disordered" evidence="7">
    <location>
        <begin position="357"/>
        <end position="385"/>
    </location>
</feature>
<accession>A0A699YXN5</accession>
<dbReference type="GO" id="GO:0004383">
    <property type="term" value="F:guanylate cyclase activity"/>
    <property type="evidence" value="ECO:0007669"/>
    <property type="project" value="TreeGrafter"/>
</dbReference>
<protein>
    <submittedName>
        <fullName evidence="9">Guanylate cyclase domain-containing protein</fullName>
    </submittedName>
</protein>